<dbReference type="EMBL" id="KN839147">
    <property type="protein sequence ID" value="KIJ90591.1"/>
    <property type="molecule type" value="Genomic_DNA"/>
</dbReference>
<gene>
    <name evidence="1" type="ORF">K443DRAFT_686677</name>
</gene>
<protein>
    <submittedName>
        <fullName evidence="1">Uncharacterized protein</fullName>
    </submittedName>
</protein>
<evidence type="ECO:0000313" key="2">
    <source>
        <dbReference type="Proteomes" id="UP000054477"/>
    </source>
</evidence>
<reference evidence="1 2" key="1">
    <citation type="submission" date="2014-04" db="EMBL/GenBank/DDBJ databases">
        <authorList>
            <consortium name="DOE Joint Genome Institute"/>
            <person name="Kuo A."/>
            <person name="Kohler A."/>
            <person name="Nagy L.G."/>
            <person name="Floudas D."/>
            <person name="Copeland A."/>
            <person name="Barry K.W."/>
            <person name="Cichocki N."/>
            <person name="Veneault-Fourrey C."/>
            <person name="LaButti K."/>
            <person name="Lindquist E.A."/>
            <person name="Lipzen A."/>
            <person name="Lundell T."/>
            <person name="Morin E."/>
            <person name="Murat C."/>
            <person name="Sun H."/>
            <person name="Tunlid A."/>
            <person name="Henrissat B."/>
            <person name="Grigoriev I.V."/>
            <person name="Hibbett D.S."/>
            <person name="Martin F."/>
            <person name="Nordberg H.P."/>
            <person name="Cantor M.N."/>
            <person name="Hua S.X."/>
        </authorList>
    </citation>
    <scope>NUCLEOTIDE SEQUENCE [LARGE SCALE GENOMIC DNA]</scope>
    <source>
        <strain evidence="1 2">LaAM-08-1</strain>
    </source>
</reference>
<proteinExistence type="predicted"/>
<keyword evidence="2" id="KW-1185">Reference proteome</keyword>
<name>A0A0C9WZ30_9AGAR</name>
<feature type="non-terminal residue" evidence="1">
    <location>
        <position position="1"/>
    </location>
</feature>
<accession>A0A0C9WZ30</accession>
<dbReference type="AlphaFoldDB" id="A0A0C9WZ30"/>
<dbReference type="Proteomes" id="UP000054477">
    <property type="component" value="Unassembled WGS sequence"/>
</dbReference>
<reference evidence="2" key="2">
    <citation type="submission" date="2015-01" db="EMBL/GenBank/DDBJ databases">
        <title>Evolutionary Origins and Diversification of the Mycorrhizal Mutualists.</title>
        <authorList>
            <consortium name="DOE Joint Genome Institute"/>
            <consortium name="Mycorrhizal Genomics Consortium"/>
            <person name="Kohler A."/>
            <person name="Kuo A."/>
            <person name="Nagy L.G."/>
            <person name="Floudas D."/>
            <person name="Copeland A."/>
            <person name="Barry K.W."/>
            <person name="Cichocki N."/>
            <person name="Veneault-Fourrey C."/>
            <person name="LaButti K."/>
            <person name="Lindquist E.A."/>
            <person name="Lipzen A."/>
            <person name="Lundell T."/>
            <person name="Morin E."/>
            <person name="Murat C."/>
            <person name="Riley R."/>
            <person name="Ohm R."/>
            <person name="Sun H."/>
            <person name="Tunlid A."/>
            <person name="Henrissat B."/>
            <person name="Grigoriev I.V."/>
            <person name="Hibbett D.S."/>
            <person name="Martin F."/>
        </authorList>
    </citation>
    <scope>NUCLEOTIDE SEQUENCE [LARGE SCALE GENOMIC DNA]</scope>
    <source>
        <strain evidence="2">LaAM-08-1</strain>
    </source>
</reference>
<sequence>MPHDGLPASIGLVQTPLVLPLCSPFIKIFREVLTIQGQFKGFEFNVTGVVA</sequence>
<organism evidence="1 2">
    <name type="scientific">Laccaria amethystina LaAM-08-1</name>
    <dbReference type="NCBI Taxonomy" id="1095629"/>
    <lineage>
        <taxon>Eukaryota</taxon>
        <taxon>Fungi</taxon>
        <taxon>Dikarya</taxon>
        <taxon>Basidiomycota</taxon>
        <taxon>Agaricomycotina</taxon>
        <taxon>Agaricomycetes</taxon>
        <taxon>Agaricomycetidae</taxon>
        <taxon>Agaricales</taxon>
        <taxon>Agaricineae</taxon>
        <taxon>Hydnangiaceae</taxon>
        <taxon>Laccaria</taxon>
    </lineage>
</organism>
<dbReference type="HOGENOM" id="CLU_3111985_0_0_1"/>
<evidence type="ECO:0000313" key="1">
    <source>
        <dbReference type="EMBL" id="KIJ90591.1"/>
    </source>
</evidence>